<evidence type="ECO:0000256" key="1">
    <source>
        <dbReference type="ARBA" id="ARBA00001163"/>
    </source>
</evidence>
<evidence type="ECO:0000256" key="3">
    <source>
        <dbReference type="ARBA" id="ARBA00012257"/>
    </source>
</evidence>
<dbReference type="PANTHER" id="PTHR43466">
    <property type="entry name" value="2-OXO-4-HYDROXY-4-CARBOXY-5-UREIDOIMIDAZOLINE DECARBOXYLASE-RELATED"/>
    <property type="match status" value="1"/>
</dbReference>
<dbReference type="EMBL" id="JAMQAW010000010">
    <property type="protein sequence ID" value="MCM2389335.1"/>
    <property type="molecule type" value="Genomic_DNA"/>
</dbReference>
<proteinExistence type="predicted"/>
<dbReference type="Gene3D" id="1.10.3330.10">
    <property type="entry name" value="Oxo-4-hydroxy-4-carboxy-5-ureidoimidazoline decarboxylase"/>
    <property type="match status" value="2"/>
</dbReference>
<name>A0ABT0UP19_9ACTN</name>
<evidence type="ECO:0000256" key="5">
    <source>
        <dbReference type="ARBA" id="ARBA00022793"/>
    </source>
</evidence>
<feature type="region of interest" description="Disordered" evidence="7">
    <location>
        <begin position="154"/>
        <end position="180"/>
    </location>
</feature>
<feature type="domain" description="Oxo-4-hydroxy-4-carboxy-5-ureidoimidazoline decarboxylase" evidence="8">
    <location>
        <begin position="9"/>
        <end position="145"/>
    </location>
</feature>
<dbReference type="GO" id="GO:0051997">
    <property type="term" value="F:2-oxo-4-hydroxy-4-carboxy-5-ureidoimidazoline decarboxylase activity"/>
    <property type="evidence" value="ECO:0007669"/>
    <property type="project" value="UniProtKB-EC"/>
</dbReference>
<evidence type="ECO:0000256" key="2">
    <source>
        <dbReference type="ARBA" id="ARBA00004754"/>
    </source>
</evidence>
<sequence>MARFNGEEPGSAVAALLKCCASRRWAERLAEHRPYPDLDALLAAADEASYDLSPTDLSEALAEEPAARPTSGAVPGAALTALAAAHAAYESRFGHSFVICLSKYRPAEHLDEILAGVHTRLAHERDVEQDVAAEELRGLARSRLAQLMADPPDGMSVAAVTAGAPGPHTTRPGDSPSVPL</sequence>
<dbReference type="EC" id="4.1.1.97" evidence="3"/>
<keyword evidence="4" id="KW-0659">Purine metabolism</keyword>
<comment type="catalytic activity">
    <reaction evidence="1">
        <text>5-hydroxy-2-oxo-4-ureido-2,5-dihydro-1H-imidazole-5-carboxylate + H(+) = (S)-allantoin + CO2</text>
        <dbReference type="Rhea" id="RHEA:26301"/>
        <dbReference type="ChEBI" id="CHEBI:15378"/>
        <dbReference type="ChEBI" id="CHEBI:15678"/>
        <dbReference type="ChEBI" id="CHEBI:16526"/>
        <dbReference type="ChEBI" id="CHEBI:58639"/>
        <dbReference type="EC" id="4.1.1.97"/>
    </reaction>
</comment>
<keyword evidence="10" id="KW-1185">Reference proteome</keyword>
<keyword evidence="6 9" id="KW-0456">Lyase</keyword>
<comment type="caution">
    <text evidence="9">The sequence shown here is derived from an EMBL/GenBank/DDBJ whole genome shotgun (WGS) entry which is preliminary data.</text>
</comment>
<organism evidence="9 10">
    <name type="scientific">Streptomyces albipurpureus</name>
    <dbReference type="NCBI Taxonomy" id="2897419"/>
    <lineage>
        <taxon>Bacteria</taxon>
        <taxon>Bacillati</taxon>
        <taxon>Actinomycetota</taxon>
        <taxon>Actinomycetes</taxon>
        <taxon>Kitasatosporales</taxon>
        <taxon>Streptomycetaceae</taxon>
        <taxon>Streptomyces</taxon>
    </lineage>
</organism>
<dbReference type="Proteomes" id="UP001431429">
    <property type="component" value="Unassembled WGS sequence"/>
</dbReference>
<evidence type="ECO:0000256" key="6">
    <source>
        <dbReference type="ARBA" id="ARBA00023239"/>
    </source>
</evidence>
<keyword evidence="5" id="KW-0210">Decarboxylase</keyword>
<comment type="pathway">
    <text evidence="2">Purine metabolism; urate degradation; (S)-allantoin from urate: step 3/3.</text>
</comment>
<evidence type="ECO:0000259" key="8">
    <source>
        <dbReference type="Pfam" id="PF09349"/>
    </source>
</evidence>
<gene>
    <name evidence="9" type="ORF">NBG84_13690</name>
</gene>
<evidence type="ECO:0000313" key="10">
    <source>
        <dbReference type="Proteomes" id="UP001431429"/>
    </source>
</evidence>
<dbReference type="InterPro" id="IPR036778">
    <property type="entry name" value="OHCU_decarboxylase_sf"/>
</dbReference>
<evidence type="ECO:0000256" key="4">
    <source>
        <dbReference type="ARBA" id="ARBA00022631"/>
    </source>
</evidence>
<dbReference type="SUPFAM" id="SSF158694">
    <property type="entry name" value="UraD-Like"/>
    <property type="match status" value="1"/>
</dbReference>
<dbReference type="NCBIfam" id="NF010372">
    <property type="entry name" value="PRK13798.1"/>
    <property type="match status" value="1"/>
</dbReference>
<reference evidence="9" key="1">
    <citation type="submission" date="2022-06" db="EMBL/GenBank/DDBJ databases">
        <title>Genome public.</title>
        <authorList>
            <person name="Sun Q."/>
        </authorList>
    </citation>
    <scope>NUCLEOTIDE SEQUENCE</scope>
    <source>
        <strain evidence="9">CWNU-1</strain>
    </source>
</reference>
<evidence type="ECO:0000256" key="7">
    <source>
        <dbReference type="SAM" id="MobiDB-lite"/>
    </source>
</evidence>
<dbReference type="PANTHER" id="PTHR43466:SF1">
    <property type="entry name" value="2-OXO-4-HYDROXY-4-CARBOXY-5-UREIDOIMIDAZOLINE DECARBOXYLASE-RELATED"/>
    <property type="match status" value="1"/>
</dbReference>
<dbReference type="InterPro" id="IPR018020">
    <property type="entry name" value="OHCU_decarboxylase"/>
</dbReference>
<evidence type="ECO:0000313" key="9">
    <source>
        <dbReference type="EMBL" id="MCM2389335.1"/>
    </source>
</evidence>
<accession>A0ABT0UP19</accession>
<dbReference type="Pfam" id="PF09349">
    <property type="entry name" value="OHCU_decarbox"/>
    <property type="match status" value="1"/>
</dbReference>
<protein>
    <recommendedName>
        <fullName evidence="3">2-oxo-4-hydroxy-4-carboxy-5-ureidoimidazoline decarboxylase</fullName>
        <ecNumber evidence="3">4.1.1.97</ecNumber>
    </recommendedName>
</protein>